<reference evidence="2" key="1">
    <citation type="submission" date="2017-06" db="EMBL/GenBank/DDBJ databases">
        <authorList>
            <person name="Zhao X."/>
        </authorList>
    </citation>
    <scope>NUCLEOTIDE SEQUENCE [LARGE SCALE GENOMIC DNA]</scope>
</reference>
<sequence length="174" mass="19743">MIHYSLTFPCGLIERVSKKGDATIVTANIAKGNFHFNVRGVRVYDSSVDKKLPKEHKAAIEKCELYGVWLHVQKHGVPPKVQFFSDLPYYLDDSKEFPKFVQSFCGKDASVVELYFKPGYDDDLFKSIVEAAGRPVPYLNPINRPTLYDALTFDVFASAFNPRELKQNMSRAKG</sequence>
<protein>
    <submittedName>
        <fullName evidence="1">Uncharacterized protein</fullName>
    </submittedName>
</protein>
<dbReference type="Proteomes" id="UP000223363">
    <property type="component" value="Segment"/>
</dbReference>
<keyword evidence="2" id="KW-1185">Reference proteome</keyword>
<organism evidence="1 2">
    <name type="scientific">Serratia phage vB_SmaM_ 2050HW</name>
    <dbReference type="NCBI Taxonomy" id="2024252"/>
    <lineage>
        <taxon>Viruses</taxon>
        <taxon>Duplodnaviria</taxon>
        <taxon>Heunggongvirae</taxon>
        <taxon>Uroviricota</taxon>
        <taxon>Caudoviricetes</taxon>
        <taxon>Chimalliviridae</taxon>
        <taxon>Moabitevirus</taxon>
        <taxon>Moabitevirus mv2050HW</taxon>
    </lineage>
</organism>
<gene>
    <name evidence="1" type="ORF">2050HW_00287</name>
</gene>
<accession>A0A289ZIZ6</accession>
<name>A0A289ZIZ6_9CAUD</name>
<evidence type="ECO:0000313" key="2">
    <source>
        <dbReference type="Proteomes" id="UP000223363"/>
    </source>
</evidence>
<proteinExistence type="predicted"/>
<evidence type="ECO:0000313" key="1">
    <source>
        <dbReference type="EMBL" id="ATA65622.1"/>
    </source>
</evidence>
<dbReference type="EMBL" id="MF285618">
    <property type="protein sequence ID" value="ATA65622.1"/>
    <property type="molecule type" value="Genomic_DNA"/>
</dbReference>